<dbReference type="PANTHER" id="PTHR34980">
    <property type="entry name" value="INNER MEMBRANE PROTEIN-RELATED-RELATED"/>
    <property type="match status" value="1"/>
</dbReference>
<dbReference type="InterPro" id="IPR008523">
    <property type="entry name" value="DUF805"/>
</dbReference>
<feature type="transmembrane region" description="Helical" evidence="1">
    <location>
        <begin position="24"/>
        <end position="42"/>
    </location>
</feature>
<dbReference type="PANTHER" id="PTHR34980:SF2">
    <property type="entry name" value="INNER MEMBRANE PROTEIN YHAH-RELATED"/>
    <property type="match status" value="1"/>
</dbReference>
<dbReference type="EMBL" id="WTYP01000001">
    <property type="protein sequence ID" value="MXP46631.1"/>
    <property type="molecule type" value="Genomic_DNA"/>
</dbReference>
<reference evidence="2 3" key="1">
    <citation type="submission" date="2019-12" db="EMBL/GenBank/DDBJ databases">
        <title>Genomic-based taxomic classification of the family Erythrobacteraceae.</title>
        <authorList>
            <person name="Xu L."/>
        </authorList>
    </citation>
    <scope>NUCLEOTIDE SEQUENCE [LARGE SCALE GENOMIC DNA]</scope>
    <source>
        <strain evidence="2 3">SW-109</strain>
    </source>
</reference>
<dbReference type="AlphaFoldDB" id="A0A6I4V068"/>
<name>A0A6I4V068_9SPHN</name>
<accession>A0A6I4V068</accession>
<evidence type="ECO:0000313" key="2">
    <source>
        <dbReference type="EMBL" id="MXP46631.1"/>
    </source>
</evidence>
<proteinExistence type="predicted"/>
<feature type="transmembrane region" description="Helical" evidence="1">
    <location>
        <begin position="158"/>
        <end position="178"/>
    </location>
</feature>
<dbReference type="Proteomes" id="UP000471435">
    <property type="component" value="Unassembled WGS sequence"/>
</dbReference>
<organism evidence="2 3">
    <name type="scientific">Pontixanthobacter luteolus</name>
    <dbReference type="NCBI Taxonomy" id="295089"/>
    <lineage>
        <taxon>Bacteria</taxon>
        <taxon>Pseudomonadati</taxon>
        <taxon>Pseudomonadota</taxon>
        <taxon>Alphaproteobacteria</taxon>
        <taxon>Sphingomonadales</taxon>
        <taxon>Erythrobacteraceae</taxon>
        <taxon>Pontixanthobacter</taxon>
    </lineage>
</organism>
<feature type="transmembrane region" description="Helical" evidence="1">
    <location>
        <begin position="108"/>
        <end position="129"/>
    </location>
</feature>
<gene>
    <name evidence="2" type="ORF">GRI43_04380</name>
</gene>
<keyword evidence="1" id="KW-1133">Transmembrane helix</keyword>
<dbReference type="RefSeq" id="WP_160729843.1">
    <property type="nucleotide sequence ID" value="NZ_WTYP01000001.1"/>
</dbReference>
<keyword evidence="1" id="KW-0812">Transmembrane</keyword>
<protein>
    <submittedName>
        <fullName evidence="2">DUF805 domain-containing protein</fullName>
    </submittedName>
</protein>
<feature type="transmembrane region" description="Helical" evidence="1">
    <location>
        <begin position="81"/>
        <end position="101"/>
    </location>
</feature>
<keyword evidence="3" id="KW-1185">Reference proteome</keyword>
<evidence type="ECO:0000313" key="3">
    <source>
        <dbReference type="Proteomes" id="UP000471435"/>
    </source>
</evidence>
<keyword evidence="1" id="KW-0472">Membrane</keyword>
<dbReference type="GO" id="GO:0005886">
    <property type="term" value="C:plasma membrane"/>
    <property type="evidence" value="ECO:0007669"/>
    <property type="project" value="TreeGrafter"/>
</dbReference>
<sequence>MAGAIGYSLKNLTNFNGRDGRKRFLSYFLFVVILNLVLYLAASIPTIMAAMDAGIEAAKTGDNSTAETAIMNHMIDFAGTLVWISLGIALLNTVLLSAAFVRRAHDTGLPGLLLAIPLGLQLVWMFFAYRQLDGLEATMRAAVDAQMAGQSPEVQTGMIAQDLIGWLVVIIVLVIGFLKTQRSENQYGEPNLEG</sequence>
<comment type="caution">
    <text evidence="2">The sequence shown here is derived from an EMBL/GenBank/DDBJ whole genome shotgun (WGS) entry which is preliminary data.</text>
</comment>
<dbReference type="Pfam" id="PF05656">
    <property type="entry name" value="DUF805"/>
    <property type="match status" value="1"/>
</dbReference>
<dbReference type="OrthoDB" id="9812349at2"/>
<evidence type="ECO:0000256" key="1">
    <source>
        <dbReference type="SAM" id="Phobius"/>
    </source>
</evidence>